<evidence type="ECO:0000313" key="2">
    <source>
        <dbReference type="Proteomes" id="UP000005667"/>
    </source>
</evidence>
<dbReference type="AlphaFoldDB" id="G7ZD58"/>
<dbReference type="KEGG" id="ali:AZOLI_p20140"/>
<protein>
    <submittedName>
        <fullName evidence="1">Uncharacterized protein</fullName>
    </submittedName>
</protein>
<dbReference type="Proteomes" id="UP000005667">
    <property type="component" value="Plasmid AZO_p2"/>
</dbReference>
<dbReference type="HOGENOM" id="CLU_2056530_0_0_5"/>
<gene>
    <name evidence="1" type="ordered locus">AZOLI_p20140</name>
</gene>
<evidence type="ECO:0000313" key="1">
    <source>
        <dbReference type="EMBL" id="CBS89318.1"/>
    </source>
</evidence>
<keyword evidence="1" id="KW-0614">Plasmid</keyword>
<organism evidence="1 2">
    <name type="scientific">Azospirillum lipoferum (strain 4B)</name>
    <dbReference type="NCBI Taxonomy" id="862719"/>
    <lineage>
        <taxon>Bacteria</taxon>
        <taxon>Pseudomonadati</taxon>
        <taxon>Pseudomonadota</taxon>
        <taxon>Alphaproteobacteria</taxon>
        <taxon>Rhodospirillales</taxon>
        <taxon>Azospirillaceae</taxon>
        <taxon>Azospirillum</taxon>
    </lineage>
</organism>
<accession>G7ZD58</accession>
<geneLocation type="plasmid" evidence="1 2">
    <name>AZO_p2</name>
</geneLocation>
<proteinExistence type="predicted"/>
<keyword evidence="2" id="KW-1185">Reference proteome</keyword>
<sequence>MEYRATTAQWHADRSARWPKPAKLVVNLQLVRQDVLDASPKRIDSGDLVLMVVGLARSEPGTRWTASPADCKAWGRAPCAAACAGVGRQSRTCWTAPGSRGCCGRRMQHSDWEATHTMR</sequence>
<dbReference type="EMBL" id="FQ311870">
    <property type="protein sequence ID" value="CBS89318.1"/>
    <property type="molecule type" value="Genomic_DNA"/>
</dbReference>
<name>G7ZD58_AZOL4</name>
<reference evidence="2" key="1">
    <citation type="journal article" date="2011" name="PLoS Genet.">
        <title>Azospirillum genomes reveal transition of bacteria from aquatic to terrestrial environments.</title>
        <authorList>
            <person name="Wisniewski-Dye F."/>
            <person name="Borziak K."/>
            <person name="Khalsa-Moyers G."/>
            <person name="Alexandre G."/>
            <person name="Sukharnikov L.O."/>
            <person name="Wuichet K."/>
            <person name="Hurst G.B."/>
            <person name="McDonald W.H."/>
            <person name="Robertson J.S."/>
            <person name="Barbe V."/>
            <person name="Calteau A."/>
            <person name="Rouy Z."/>
            <person name="Mangenot S."/>
            <person name="Prigent-Combaret C."/>
            <person name="Normand P."/>
            <person name="Boyer M."/>
            <person name="Siguier P."/>
            <person name="Dessaux Y."/>
            <person name="Elmerich C."/>
            <person name="Condemine G."/>
            <person name="Krishnen G."/>
            <person name="Kennedy I."/>
            <person name="Paterson A.H."/>
            <person name="Gonzalez V."/>
            <person name="Mavingui P."/>
            <person name="Zhulin I.B."/>
        </authorList>
    </citation>
    <scope>NUCLEOTIDE SEQUENCE [LARGE SCALE GENOMIC DNA]</scope>
    <source>
        <strain evidence="2">4B</strain>
    </source>
</reference>
<dbReference type="OrthoDB" id="9803231at2"/>